<sequence>MLERSHTGAAEQGLHHDRGVEPAEGYPHRRSVHRESAGLHQRAGRAGRLLQATQRPFDADAFTYPTQASAWRTIPSWGLVAGRDKTIPPAAERWMYRRAKFRKVVDVPTSSHVVMISHPKTTAKLIEDAAEATR</sequence>
<dbReference type="Gene3D" id="3.40.50.1820">
    <property type="entry name" value="alpha/beta hydrolase"/>
    <property type="match status" value="1"/>
</dbReference>
<dbReference type="EMBL" id="CP097289">
    <property type="protein sequence ID" value="UQT61224.1"/>
    <property type="molecule type" value="Genomic_DNA"/>
</dbReference>
<gene>
    <name evidence="3" type="ORF">M4V62_42555</name>
</gene>
<reference evidence="3 4" key="1">
    <citation type="submission" date="2022-05" db="EMBL/GenBank/DDBJ databases">
        <authorList>
            <person name="Zhou X."/>
            <person name="Li K."/>
            <person name="Man Y."/>
        </authorList>
    </citation>
    <scope>NUCLEOTIDE SEQUENCE [LARGE SCALE GENOMIC DNA]</scope>
    <source>
        <strain evidence="3 4">MS405</strain>
    </source>
</reference>
<dbReference type="PANTHER" id="PTHR37017">
    <property type="entry name" value="AB HYDROLASE-1 DOMAIN-CONTAINING PROTEIN-RELATED"/>
    <property type="match status" value="1"/>
</dbReference>
<evidence type="ECO:0000313" key="4">
    <source>
        <dbReference type="Proteomes" id="UP000829992"/>
    </source>
</evidence>
<dbReference type="PANTHER" id="PTHR37017:SF11">
    <property type="entry name" value="ESTERASE_LIPASE_THIOESTERASE DOMAIN-CONTAINING PROTEIN"/>
    <property type="match status" value="1"/>
</dbReference>
<dbReference type="InterPro" id="IPR000073">
    <property type="entry name" value="AB_hydrolase_1"/>
</dbReference>
<proteinExistence type="predicted"/>
<evidence type="ECO:0000259" key="2">
    <source>
        <dbReference type="Pfam" id="PF12697"/>
    </source>
</evidence>
<keyword evidence="3" id="KW-0378">Hydrolase</keyword>
<accession>A0ABY4Q7V8</accession>
<name>A0ABY4Q7V8_9ACTN</name>
<dbReference type="Pfam" id="PF12697">
    <property type="entry name" value="Abhydrolase_6"/>
    <property type="match status" value="1"/>
</dbReference>
<keyword evidence="4" id="KW-1185">Reference proteome</keyword>
<evidence type="ECO:0000256" key="1">
    <source>
        <dbReference type="SAM" id="MobiDB-lite"/>
    </source>
</evidence>
<feature type="domain" description="AB hydrolase-1" evidence="2">
    <location>
        <begin position="31"/>
        <end position="124"/>
    </location>
</feature>
<dbReference type="Proteomes" id="UP000829992">
    <property type="component" value="Chromosome"/>
</dbReference>
<dbReference type="GO" id="GO:0016787">
    <property type="term" value="F:hydrolase activity"/>
    <property type="evidence" value="ECO:0007669"/>
    <property type="project" value="UniProtKB-KW"/>
</dbReference>
<evidence type="ECO:0000313" key="3">
    <source>
        <dbReference type="EMBL" id="UQT61224.1"/>
    </source>
</evidence>
<dbReference type="RefSeq" id="WP_249592556.1">
    <property type="nucleotide sequence ID" value="NZ_BAAAQL010000038.1"/>
</dbReference>
<feature type="region of interest" description="Disordered" evidence="1">
    <location>
        <begin position="1"/>
        <end position="47"/>
    </location>
</feature>
<dbReference type="InterPro" id="IPR029058">
    <property type="entry name" value="AB_hydrolase_fold"/>
</dbReference>
<dbReference type="InterPro" id="IPR052897">
    <property type="entry name" value="Sec-Metab_Biosynth_Hydrolase"/>
</dbReference>
<organism evidence="3 4">
    <name type="scientific">Streptomyces durmitorensis</name>
    <dbReference type="NCBI Taxonomy" id="319947"/>
    <lineage>
        <taxon>Bacteria</taxon>
        <taxon>Bacillati</taxon>
        <taxon>Actinomycetota</taxon>
        <taxon>Actinomycetes</taxon>
        <taxon>Kitasatosporales</taxon>
        <taxon>Streptomycetaceae</taxon>
        <taxon>Streptomyces</taxon>
    </lineage>
</organism>
<dbReference type="SUPFAM" id="SSF53474">
    <property type="entry name" value="alpha/beta-Hydrolases"/>
    <property type="match status" value="1"/>
</dbReference>
<protein>
    <submittedName>
        <fullName evidence="3">Alpha/beta fold hydrolase</fullName>
    </submittedName>
</protein>